<feature type="domain" description="DUF1638" evidence="1">
    <location>
        <begin position="31"/>
        <end position="195"/>
    </location>
</feature>
<dbReference type="EMBL" id="UOGA01000194">
    <property type="protein sequence ID" value="VAX21171.1"/>
    <property type="molecule type" value="Genomic_DNA"/>
</dbReference>
<evidence type="ECO:0000313" key="2">
    <source>
        <dbReference type="EMBL" id="VAX21171.1"/>
    </source>
</evidence>
<accession>A0A3B1C362</accession>
<reference evidence="2" key="1">
    <citation type="submission" date="2018-06" db="EMBL/GenBank/DDBJ databases">
        <authorList>
            <person name="Zhirakovskaya E."/>
        </authorList>
    </citation>
    <scope>NUCLEOTIDE SEQUENCE</scope>
</reference>
<dbReference type="AlphaFoldDB" id="A0A3B1C362"/>
<gene>
    <name evidence="2" type="ORF">MNBD_NITROSPINAE04-1571</name>
</gene>
<name>A0A3B1C362_9ZZZZ</name>
<organism evidence="2">
    <name type="scientific">hydrothermal vent metagenome</name>
    <dbReference type="NCBI Taxonomy" id="652676"/>
    <lineage>
        <taxon>unclassified sequences</taxon>
        <taxon>metagenomes</taxon>
        <taxon>ecological metagenomes</taxon>
    </lineage>
</organism>
<evidence type="ECO:0000259" key="1">
    <source>
        <dbReference type="Pfam" id="PF07796"/>
    </source>
</evidence>
<dbReference type="InterPro" id="IPR012437">
    <property type="entry name" value="DUF1638"/>
</dbReference>
<sequence>MRIGVVACKIMKLELDKVLSKVDGVTELVYLEEGKHVYPDKLKISVLEEINAIKDKVDVIFLGYGHCQSLKGIGDQFDIPIVHPDAEDCIGILLTPERYANEITKEAGTWFMTPGWAEGGADMILKALHLDKFESKEVDAKELTDELFASYTRGLFIDTGVGNDEYFIDKAKESCELFDVRLEKTVSNSTILKDSLAQCQEIADGSTGER</sequence>
<dbReference type="Pfam" id="PF07796">
    <property type="entry name" value="DUF1638"/>
    <property type="match status" value="1"/>
</dbReference>
<protein>
    <recommendedName>
        <fullName evidence="1">DUF1638 domain-containing protein</fullName>
    </recommendedName>
</protein>
<proteinExistence type="predicted"/>